<dbReference type="GO" id="GO:0016831">
    <property type="term" value="F:carboxy-lyase activity"/>
    <property type="evidence" value="ECO:0007669"/>
    <property type="project" value="UniProtKB-KW"/>
</dbReference>
<dbReference type="RefSeq" id="XP_034249057.1">
    <property type="nucleotide sequence ID" value="XM_034393166.1"/>
</dbReference>
<reference evidence="11" key="1">
    <citation type="submission" date="2025-08" db="UniProtKB">
        <authorList>
            <consortium name="RefSeq"/>
        </authorList>
    </citation>
    <scope>IDENTIFICATION</scope>
    <source>
        <tissue evidence="11">Total insect</tissue>
    </source>
</reference>
<dbReference type="OrthoDB" id="2161780at2759"/>
<evidence type="ECO:0000256" key="5">
    <source>
        <dbReference type="ARBA" id="ARBA00023239"/>
    </source>
</evidence>
<gene>
    <name evidence="11" type="primary">LOC117649954</name>
</gene>
<dbReference type="Pfam" id="PF22937">
    <property type="entry name" value="PDXDC1-like_cen2"/>
    <property type="match status" value="1"/>
</dbReference>
<evidence type="ECO:0000313" key="10">
    <source>
        <dbReference type="Proteomes" id="UP000515158"/>
    </source>
</evidence>
<dbReference type="InterPro" id="IPR015424">
    <property type="entry name" value="PyrdxlP-dep_Trfase"/>
</dbReference>
<dbReference type="AlphaFoldDB" id="A0A6P8ZUR7"/>
<dbReference type="FunCoup" id="A0A6P8ZUR7">
    <property type="interactions" value="1864"/>
</dbReference>
<protein>
    <recommendedName>
        <fullName evidence="6">Pyridoxal-dependent decarboxylase domain-containing protein 1</fullName>
    </recommendedName>
</protein>
<name>A0A6P8ZUR7_THRPL</name>
<dbReference type="InterPro" id="IPR050477">
    <property type="entry name" value="GrpII_AminoAcid_Decarb"/>
</dbReference>
<comment type="similarity">
    <text evidence="2">Belongs to the group II decarboxylase family.</text>
</comment>
<evidence type="ECO:0000256" key="3">
    <source>
        <dbReference type="ARBA" id="ARBA00022793"/>
    </source>
</evidence>
<comment type="cofactor">
    <cofactor evidence="1">
        <name>pyridoxal 5'-phosphate</name>
        <dbReference type="ChEBI" id="CHEBI:597326"/>
    </cofactor>
</comment>
<dbReference type="Gene3D" id="3.40.640.10">
    <property type="entry name" value="Type I PLP-dependent aspartate aminotransferase-like (Major domain)"/>
    <property type="match status" value="1"/>
</dbReference>
<dbReference type="InterPro" id="IPR055103">
    <property type="entry name" value="PDXDC1-like_2nd"/>
</dbReference>
<keyword evidence="3" id="KW-0210">Decarboxylase</keyword>
<dbReference type="InParanoid" id="A0A6P8ZUR7"/>
<dbReference type="Pfam" id="PF22930">
    <property type="entry name" value="PDXDC1-like_cen"/>
    <property type="match status" value="1"/>
</dbReference>
<evidence type="ECO:0000256" key="2">
    <source>
        <dbReference type="ARBA" id="ARBA00009533"/>
    </source>
</evidence>
<evidence type="ECO:0000259" key="8">
    <source>
        <dbReference type="Pfam" id="PF22930"/>
    </source>
</evidence>
<feature type="compositionally biased region" description="Polar residues" evidence="7">
    <location>
        <begin position="744"/>
        <end position="757"/>
    </location>
</feature>
<evidence type="ECO:0000313" key="11">
    <source>
        <dbReference type="RefSeq" id="XP_034249057.1"/>
    </source>
</evidence>
<feature type="compositionally biased region" description="Low complexity" evidence="7">
    <location>
        <begin position="758"/>
        <end position="785"/>
    </location>
</feature>
<dbReference type="InterPro" id="IPR015421">
    <property type="entry name" value="PyrdxlP-dep_Trfase_major"/>
</dbReference>
<organism evidence="11">
    <name type="scientific">Thrips palmi</name>
    <name type="common">Melon thrips</name>
    <dbReference type="NCBI Taxonomy" id="161013"/>
    <lineage>
        <taxon>Eukaryota</taxon>
        <taxon>Metazoa</taxon>
        <taxon>Ecdysozoa</taxon>
        <taxon>Arthropoda</taxon>
        <taxon>Hexapoda</taxon>
        <taxon>Insecta</taxon>
        <taxon>Pterygota</taxon>
        <taxon>Neoptera</taxon>
        <taxon>Paraneoptera</taxon>
        <taxon>Thysanoptera</taxon>
        <taxon>Terebrantia</taxon>
        <taxon>Thripoidea</taxon>
        <taxon>Thripidae</taxon>
        <taxon>Thrips</taxon>
    </lineage>
</organism>
<evidence type="ECO:0000259" key="9">
    <source>
        <dbReference type="Pfam" id="PF22937"/>
    </source>
</evidence>
<dbReference type="PANTHER" id="PTHR42735">
    <property type="match status" value="1"/>
</dbReference>
<dbReference type="GeneID" id="117649954"/>
<dbReference type="GO" id="GO:0019752">
    <property type="term" value="P:carboxylic acid metabolic process"/>
    <property type="evidence" value="ECO:0007669"/>
    <property type="project" value="InterPro"/>
</dbReference>
<dbReference type="InterPro" id="IPR002129">
    <property type="entry name" value="PyrdxlP-dep_de-COase"/>
</dbReference>
<sequence>MMSDPGYLHDNLKLETRRSVVSDVEFQASQVIERLEEAAERAAEQAAEGTANTTGGLAWKSNVPVLTPPSKTNGEIFRVLEDLIAFEDSSSFSTWNEDASQTDAENPAVASVPALDAPSKLAVVSHSVAALACTLDRTHSQQLNSRLASDCSRWLAHLFRLAEITEESSALFHEDPLEGVVRIGRYLLHKRYPKFQEDGYEALTSERPVIYSSVASPLNIVQHLCRQLGLPVRCIQPVPCNTMFGSHQRMDVAELERLIEQDKSAHRVPLMVLADAGTVIAGHVDNLTRIQEVCEKHNVWMHLRGHNLAALVLTHPSVKPVKLADSLSLPLGNWLGIPSLPIATMYYLPRPNDAEGEDVSRINTLPIIAGLVNDLSTRRFVSLPLWTTLQSLGKEGVQTRITRALESAEMMWKALANLPSLRLLSQQPGGEGGSYTIADIVGKQLNPLLLVEVVASTVTFQFINGTEKGRVSPYYDKLNTWLGHILQQECPQLIIDLCELESHGIVLRYCPLELSPDYLPSKEDIEQFTVCLEQQMEVLTATVQLKDVFQQSVSRSKNLLLVQDMADWAGLGGVRYMPDSWELLPSARDELNRLNMQLVERLQSSDQAFSLGEDNEGMAYVRFGMVTTGSDVEELLEMVLSVGKEVEESSRFLETMSQVVKKGIEAATLDLQKENEERLWQEGLLRQVPVVGSFVNWWSPRNKEGGIKGRSLNLNAGIVESTENIYRYHMQLQGGVASAGAQGNRVTPTPMVQTPVGTVSGSQHSRSSSQTSQVSQVSQTSPTVSIPATGPASVLAPASAPASAPAPAPASATAPAPAPATTSSPAPAIASAINAAPIPSVLTQATQAPPTMLPMGSVLESVKTVHVPSALNNEPKEARVP</sequence>
<keyword evidence="5" id="KW-0456">Lyase</keyword>
<keyword evidence="10" id="KW-1185">Reference proteome</keyword>
<dbReference type="Pfam" id="PF00282">
    <property type="entry name" value="Pyridoxal_deC"/>
    <property type="match status" value="1"/>
</dbReference>
<feature type="domain" description="PDXDC1-like third" evidence="9">
    <location>
        <begin position="549"/>
        <end position="651"/>
    </location>
</feature>
<evidence type="ECO:0000256" key="6">
    <source>
        <dbReference type="ARBA" id="ARBA00047190"/>
    </source>
</evidence>
<evidence type="ECO:0000256" key="4">
    <source>
        <dbReference type="ARBA" id="ARBA00022898"/>
    </source>
</evidence>
<dbReference type="Gene3D" id="3.90.1150.170">
    <property type="match status" value="1"/>
</dbReference>
<feature type="domain" description="PDXDC1/PDXD2 second" evidence="8">
    <location>
        <begin position="467"/>
        <end position="543"/>
    </location>
</feature>
<dbReference type="PANTHER" id="PTHR42735:SF1">
    <property type="entry name" value="PYRIDOXAL-DEPENDENT DECARBOXYLASE DOMAIN-CONTAINING PROTEIN 1-RELATED"/>
    <property type="match status" value="1"/>
</dbReference>
<feature type="compositionally biased region" description="Low complexity" evidence="7">
    <location>
        <begin position="796"/>
        <end position="824"/>
    </location>
</feature>
<dbReference type="KEGG" id="tpal:117649954"/>
<proteinExistence type="inferred from homology"/>
<keyword evidence="4" id="KW-0663">Pyridoxal phosphate</keyword>
<dbReference type="GO" id="GO:0030170">
    <property type="term" value="F:pyridoxal phosphate binding"/>
    <property type="evidence" value="ECO:0007669"/>
    <property type="project" value="InterPro"/>
</dbReference>
<feature type="region of interest" description="Disordered" evidence="7">
    <location>
        <begin position="739"/>
        <end position="824"/>
    </location>
</feature>
<dbReference type="SUPFAM" id="SSF53383">
    <property type="entry name" value="PLP-dependent transferases"/>
    <property type="match status" value="1"/>
</dbReference>
<evidence type="ECO:0000256" key="7">
    <source>
        <dbReference type="SAM" id="MobiDB-lite"/>
    </source>
</evidence>
<dbReference type="InterPro" id="IPR055102">
    <property type="entry name" value="PDXDC1-like_3rd"/>
</dbReference>
<evidence type="ECO:0000256" key="1">
    <source>
        <dbReference type="ARBA" id="ARBA00001933"/>
    </source>
</evidence>
<dbReference type="Proteomes" id="UP000515158">
    <property type="component" value="Unplaced"/>
</dbReference>
<accession>A0A6P8ZUR7</accession>